<dbReference type="SUPFAM" id="SSF48452">
    <property type="entry name" value="TPR-like"/>
    <property type="match status" value="3"/>
</dbReference>
<dbReference type="Proteomes" id="UP001460072">
    <property type="component" value="Unassembled WGS sequence"/>
</dbReference>
<dbReference type="InterPro" id="IPR039340">
    <property type="entry name" value="Tfc4/TFIIIC-102/Sfc4"/>
</dbReference>
<keyword evidence="1" id="KW-0802">TPR repeat</keyword>
<keyword evidence="4" id="KW-1185">Reference proteome</keyword>
<gene>
    <name evidence="3" type="ORF">WFZ85_04265</name>
</gene>
<evidence type="ECO:0000256" key="1">
    <source>
        <dbReference type="PROSITE-ProRule" id="PRU00339"/>
    </source>
</evidence>
<evidence type="ECO:0000313" key="3">
    <source>
        <dbReference type="EMBL" id="MEM0541817.1"/>
    </source>
</evidence>
<sequence length="592" mass="68907">MKKFFSITLLFFSLVAFAQNEQLANNYFDRGEFEKALVSYEELLKKQAGNFNYFQKVVECYQQLQQFDKAQKALEERLEKYKQSNLIVELGFNYQLQKNQDKANKFYDQAISKIKKNATEVYGIAYVFERKSLFDYALMAYKTAIETDSKLSFNVQMALLYGQMGNIDLMIETYLFEAYLNPQNLPMIQNQLSRFMTEDADANFNELLKKALLVKAQKTQDIFWNDFLSWYFVQLKEYGKAFIQQKAIYKRNPDSFGNIVNLAQMAIEDNDETSAKEILDFVIQNTNDLELLIQANSYLVKMKIDHSLEKDYPAITEELDKLIKEFGVSPYTLSLLKLQANFSAFKLNNPEKAKIILKNAMEMPLDRYQLAEVKMELADILLFEEKFNQALIYYSQVDEDMSGDVIGQEASLKTAKTSYYKTDFQWASHQLKVLKSASSQLIANDALDLFLLISDNTVEDSTQVALKKFARADFLLYQNKKELALSQFQMILKEHKGEEIEAVTLLRIGKIFEKKGDFNAALENYNAIVTNHKESIYLDEALYFSAEIYNSQLQDAEKAKPLYEEMIFKHQDSIYYVDSRNKYRKLRGDTNL</sequence>
<keyword evidence="2" id="KW-0732">Signal</keyword>
<proteinExistence type="predicted"/>
<feature type="signal peptide" evidence="2">
    <location>
        <begin position="1"/>
        <end position="18"/>
    </location>
</feature>
<reference evidence="3 4" key="1">
    <citation type="submission" date="2024-03" db="EMBL/GenBank/DDBJ databases">
        <title>Two novel species of the genus Flavobacterium exhibiting potentially degradation of complex polysaccharides.</title>
        <authorList>
            <person name="Lian X."/>
        </authorList>
    </citation>
    <scope>NUCLEOTIDE SEQUENCE [LARGE SCALE GENOMIC DNA]</scope>
    <source>
        <strain evidence="4">j3</strain>
    </source>
</reference>
<feature type="chain" id="PRO_5047417706" evidence="2">
    <location>
        <begin position="19"/>
        <end position="592"/>
    </location>
</feature>
<dbReference type="PANTHER" id="PTHR23082">
    <property type="entry name" value="TRANSCRIPTION INITIATION FACTOR IIIC TFIIIC , POLYPEPTIDE 3-RELATED"/>
    <property type="match status" value="1"/>
</dbReference>
<dbReference type="Pfam" id="PF13174">
    <property type="entry name" value="TPR_6"/>
    <property type="match status" value="1"/>
</dbReference>
<dbReference type="EMBL" id="JBCGDO010000003">
    <property type="protein sequence ID" value="MEM0541817.1"/>
    <property type="molecule type" value="Genomic_DNA"/>
</dbReference>
<evidence type="ECO:0000256" key="2">
    <source>
        <dbReference type="SAM" id="SignalP"/>
    </source>
</evidence>
<dbReference type="PANTHER" id="PTHR23082:SF0">
    <property type="entry name" value="GENERAL TRANSCRIPTION FACTOR 3C POLYPEPTIDE 3"/>
    <property type="match status" value="1"/>
</dbReference>
<dbReference type="InterPro" id="IPR019734">
    <property type="entry name" value="TPR_rpt"/>
</dbReference>
<dbReference type="InterPro" id="IPR011990">
    <property type="entry name" value="TPR-like_helical_dom_sf"/>
</dbReference>
<dbReference type="SMART" id="SM00028">
    <property type="entry name" value="TPR"/>
    <property type="match status" value="4"/>
</dbReference>
<dbReference type="RefSeq" id="WP_342695043.1">
    <property type="nucleotide sequence ID" value="NZ_JBCGDO010000003.1"/>
</dbReference>
<protein>
    <submittedName>
        <fullName evidence="3">Tetratricopeptide repeat protein</fullName>
    </submittedName>
</protein>
<name>A0ABU9N267_9FLAO</name>
<accession>A0ABU9N267</accession>
<feature type="repeat" description="TPR" evidence="1">
    <location>
        <begin position="502"/>
        <end position="535"/>
    </location>
</feature>
<organism evidence="3 4">
    <name type="scientific">Flavobacterium aureirubrum</name>
    <dbReference type="NCBI Taxonomy" id="3133147"/>
    <lineage>
        <taxon>Bacteria</taxon>
        <taxon>Pseudomonadati</taxon>
        <taxon>Bacteroidota</taxon>
        <taxon>Flavobacteriia</taxon>
        <taxon>Flavobacteriales</taxon>
        <taxon>Flavobacteriaceae</taxon>
        <taxon>Flavobacterium</taxon>
    </lineage>
</organism>
<dbReference type="Gene3D" id="1.25.40.10">
    <property type="entry name" value="Tetratricopeptide repeat domain"/>
    <property type="match status" value="4"/>
</dbReference>
<comment type="caution">
    <text evidence="3">The sequence shown here is derived from an EMBL/GenBank/DDBJ whole genome shotgun (WGS) entry which is preliminary data.</text>
</comment>
<dbReference type="PROSITE" id="PS50005">
    <property type="entry name" value="TPR"/>
    <property type="match status" value="1"/>
</dbReference>
<evidence type="ECO:0000313" key="4">
    <source>
        <dbReference type="Proteomes" id="UP001460072"/>
    </source>
</evidence>